<accession>A0ABP7PX62</accession>
<dbReference type="PANTHER" id="PTHR43179">
    <property type="entry name" value="RHAMNOSYLTRANSFERASE WBBL"/>
    <property type="match status" value="1"/>
</dbReference>
<protein>
    <submittedName>
        <fullName evidence="2">Glycosyltransferase</fullName>
    </submittedName>
</protein>
<dbReference type="Gene3D" id="3.90.550.10">
    <property type="entry name" value="Spore Coat Polysaccharide Biosynthesis Protein SpsA, Chain A"/>
    <property type="match status" value="1"/>
</dbReference>
<evidence type="ECO:0000313" key="2">
    <source>
        <dbReference type="EMBL" id="GAA3972933.1"/>
    </source>
</evidence>
<gene>
    <name evidence="2" type="ORF">GCM10022278_32760</name>
</gene>
<dbReference type="InterPro" id="IPR029044">
    <property type="entry name" value="Nucleotide-diphossugar_trans"/>
</dbReference>
<dbReference type="Pfam" id="PF00535">
    <property type="entry name" value="Glycos_transf_2"/>
    <property type="match status" value="1"/>
</dbReference>
<evidence type="ECO:0000259" key="1">
    <source>
        <dbReference type="Pfam" id="PF00535"/>
    </source>
</evidence>
<feature type="domain" description="Glycosyltransferase 2-like" evidence="1">
    <location>
        <begin position="25"/>
        <end position="119"/>
    </location>
</feature>
<reference evidence="3" key="1">
    <citation type="journal article" date="2019" name="Int. J. Syst. Evol. Microbiol.">
        <title>The Global Catalogue of Microorganisms (GCM) 10K type strain sequencing project: providing services to taxonomists for standard genome sequencing and annotation.</title>
        <authorList>
            <consortium name="The Broad Institute Genomics Platform"/>
            <consortium name="The Broad Institute Genome Sequencing Center for Infectious Disease"/>
            <person name="Wu L."/>
            <person name="Ma J."/>
        </authorList>
    </citation>
    <scope>NUCLEOTIDE SEQUENCE [LARGE SCALE GENOMIC DNA]</scope>
    <source>
        <strain evidence="3">JCM 17555</strain>
    </source>
</reference>
<sequence length="352" mass="39798">MTSNKRPLVTLIVVPREKFSCTFDSLDSIIAHTKGPYELIYVDGRSPKPVRDGIAKRCTDNGFDHVRVERFLPTNVARNIGLKRARGKYIAFVENDVVVSPGWLEALVDCAEETGATVTGPLICEGRPIHSIIHCAGGVCGIKSKPDEQGKIQRHLYELLAEQKKRVDKVPLERKQTELAEFHCMMIRKDYLDEVGGLDPNVLNTREHVDFCISVMHKGGTVWLEPKSIVTYLFDTSLMHYDVPFFMYRWGDNSERSSLLYLKDKWNLTIDRMLQKRLDSIGKRRRHFMIVPFIKSLTGGKGGKRFNKALVEGSVLVDRGINRLLFAWNDRKPITIVGGESNHSGAAGMAQK</sequence>
<proteinExistence type="predicted"/>
<comment type="caution">
    <text evidence="2">The sequence shown here is derived from an EMBL/GenBank/DDBJ whole genome shotgun (WGS) entry which is preliminary data.</text>
</comment>
<organism evidence="2 3">
    <name type="scientific">Allohahella marinimesophila</name>
    <dbReference type="NCBI Taxonomy" id="1054972"/>
    <lineage>
        <taxon>Bacteria</taxon>
        <taxon>Pseudomonadati</taxon>
        <taxon>Pseudomonadota</taxon>
        <taxon>Gammaproteobacteria</taxon>
        <taxon>Oceanospirillales</taxon>
        <taxon>Hahellaceae</taxon>
        <taxon>Allohahella</taxon>
    </lineage>
</organism>
<dbReference type="EMBL" id="BAABBO010000016">
    <property type="protein sequence ID" value="GAA3972933.1"/>
    <property type="molecule type" value="Genomic_DNA"/>
</dbReference>
<keyword evidence="3" id="KW-1185">Reference proteome</keyword>
<dbReference type="RefSeq" id="WP_344808378.1">
    <property type="nucleotide sequence ID" value="NZ_BAABBO010000016.1"/>
</dbReference>
<dbReference type="InterPro" id="IPR001173">
    <property type="entry name" value="Glyco_trans_2-like"/>
</dbReference>
<evidence type="ECO:0000313" key="3">
    <source>
        <dbReference type="Proteomes" id="UP001501337"/>
    </source>
</evidence>
<dbReference type="SUPFAM" id="SSF53448">
    <property type="entry name" value="Nucleotide-diphospho-sugar transferases"/>
    <property type="match status" value="1"/>
</dbReference>
<name>A0ABP7PX62_9GAMM</name>
<dbReference type="Proteomes" id="UP001501337">
    <property type="component" value="Unassembled WGS sequence"/>
</dbReference>
<dbReference type="PANTHER" id="PTHR43179:SF7">
    <property type="entry name" value="RHAMNOSYLTRANSFERASE WBBL"/>
    <property type="match status" value="1"/>
</dbReference>